<reference evidence="1 2" key="1">
    <citation type="submission" date="2018-06" db="EMBL/GenBank/DDBJ databases">
        <authorList>
            <consortium name="Pathogen Informatics"/>
            <person name="Doyle S."/>
        </authorList>
    </citation>
    <scope>NUCLEOTIDE SEQUENCE [LARGE SCALE GENOMIC DNA]</scope>
    <source>
        <strain evidence="1 2">NCTC13063</strain>
    </source>
</reference>
<gene>
    <name evidence="1" type="ORF">NCTC13063_01426</name>
</gene>
<evidence type="ECO:0000313" key="2">
    <source>
        <dbReference type="Proteomes" id="UP000255283"/>
    </source>
</evidence>
<proteinExistence type="predicted"/>
<evidence type="ECO:0000313" key="1">
    <source>
        <dbReference type="EMBL" id="SUB80145.1"/>
    </source>
</evidence>
<comment type="caution">
    <text evidence="1">The sequence shown here is derived from an EMBL/GenBank/DDBJ whole genome shotgun (WGS) entry which is preliminary data.</text>
</comment>
<dbReference type="EMBL" id="UGTJ01000001">
    <property type="protein sequence ID" value="SUB80145.1"/>
    <property type="molecule type" value="Genomic_DNA"/>
</dbReference>
<organism evidence="1 2">
    <name type="scientific">Segatella buccae</name>
    <dbReference type="NCBI Taxonomy" id="28126"/>
    <lineage>
        <taxon>Bacteria</taxon>
        <taxon>Pseudomonadati</taxon>
        <taxon>Bacteroidota</taxon>
        <taxon>Bacteroidia</taxon>
        <taxon>Bacteroidales</taxon>
        <taxon>Prevotellaceae</taxon>
        <taxon>Segatella</taxon>
    </lineage>
</organism>
<sequence length="64" mass="6977">MFEEKKMYVTPHVKMLGMDGEEILAGSGLVGMEEGELGPEIPVEGDDTGKELAAKENCYGVWDD</sequence>
<accession>A0AAQ1UIJ0</accession>
<dbReference type="GeneID" id="93535710"/>
<dbReference type="RefSeq" id="WP_004344739.1">
    <property type="nucleotide sequence ID" value="NZ_DAWBTJ010000118.1"/>
</dbReference>
<protein>
    <submittedName>
        <fullName evidence="1">Uncharacterized protein</fullName>
    </submittedName>
</protein>
<dbReference type="Proteomes" id="UP000255283">
    <property type="component" value="Unassembled WGS sequence"/>
</dbReference>
<name>A0AAQ1UIJ0_9BACT</name>
<dbReference type="AlphaFoldDB" id="A0AAQ1UIJ0"/>